<evidence type="ECO:0000313" key="3">
    <source>
        <dbReference type="Proteomes" id="UP000660729"/>
    </source>
</evidence>
<name>A0A8H6VDI8_9PEZI</name>
<reference evidence="2" key="1">
    <citation type="submission" date="2020-04" db="EMBL/GenBank/DDBJ databases">
        <title>Draft genome resource of the tomato pathogen Pseudocercospora fuligena.</title>
        <authorList>
            <person name="Zaccaron A."/>
        </authorList>
    </citation>
    <scope>NUCLEOTIDE SEQUENCE</scope>
    <source>
        <strain evidence="2">PF001</strain>
    </source>
</reference>
<dbReference type="EMBL" id="JABCIY010000209">
    <property type="protein sequence ID" value="KAF7188353.1"/>
    <property type="molecule type" value="Genomic_DNA"/>
</dbReference>
<keyword evidence="3" id="KW-1185">Reference proteome</keyword>
<evidence type="ECO:0000256" key="1">
    <source>
        <dbReference type="SAM" id="Phobius"/>
    </source>
</evidence>
<keyword evidence="1" id="KW-0472">Membrane</keyword>
<keyword evidence="1" id="KW-1133">Transmembrane helix</keyword>
<comment type="caution">
    <text evidence="2">The sequence shown here is derived from an EMBL/GenBank/DDBJ whole genome shotgun (WGS) entry which is preliminary data.</text>
</comment>
<dbReference type="OrthoDB" id="3692311at2759"/>
<sequence>MTLGSQVLDQSVPIAYAKFNSTPYWQGSGAQTPLSIARYLAGASILSSIASKNGSTDLWGNVKIPYIEAYETAPEQRPDEGDWYNTSASYDTFSSLVGVPTLGVENTNSTYTFNLEANYLYLGCRWNSSDSNYFASNSFNSSGPGNDDRGEVQDQNALSIRTFVFNSKLGETICNISTTYVEVVVSCNDQAIANNGSEVPSSGCTASRVRRSRLDNPQPYYTTLDSQGQDSFSLIAQLSRIFNSEDSLPTPFDNYLLSPEDVMGLRTGFEQGTSNHGNVTDRTLSNRLGQLMNTWWTILSGLSVVSGGLSSDTARIEGLPTPSPGLLGTAFTTNTTATRTAVVEVIQSHDGWVIALCFASGLLIIASLIRPFMRHFLIRGPDILLNFSSLVARNNEYIPLASSGSFMVASERARLLKNLRVRFGDVESSADVGKLVIGGLGMVGTKAPKYLRKDRLYE</sequence>
<organism evidence="2 3">
    <name type="scientific">Pseudocercospora fuligena</name>
    <dbReference type="NCBI Taxonomy" id="685502"/>
    <lineage>
        <taxon>Eukaryota</taxon>
        <taxon>Fungi</taxon>
        <taxon>Dikarya</taxon>
        <taxon>Ascomycota</taxon>
        <taxon>Pezizomycotina</taxon>
        <taxon>Dothideomycetes</taxon>
        <taxon>Dothideomycetidae</taxon>
        <taxon>Mycosphaerellales</taxon>
        <taxon>Mycosphaerellaceae</taxon>
        <taxon>Pseudocercospora</taxon>
    </lineage>
</organism>
<dbReference type="AlphaFoldDB" id="A0A8H6VDI8"/>
<dbReference type="Proteomes" id="UP000660729">
    <property type="component" value="Unassembled WGS sequence"/>
</dbReference>
<protein>
    <submittedName>
        <fullName evidence="2">Uncharacterized protein</fullName>
    </submittedName>
</protein>
<gene>
    <name evidence="2" type="ORF">HII31_10015</name>
</gene>
<evidence type="ECO:0000313" key="2">
    <source>
        <dbReference type="EMBL" id="KAF7188353.1"/>
    </source>
</evidence>
<accession>A0A8H6VDI8</accession>
<proteinExistence type="predicted"/>
<keyword evidence="1" id="KW-0812">Transmembrane</keyword>
<feature type="transmembrane region" description="Helical" evidence="1">
    <location>
        <begin position="351"/>
        <end position="369"/>
    </location>
</feature>